<comment type="caution">
    <text evidence="2">The sequence shown here is derived from an EMBL/GenBank/DDBJ whole genome shotgun (WGS) entry which is preliminary data.</text>
</comment>
<dbReference type="Proteomes" id="UP000598217">
    <property type="component" value="Unassembled WGS sequence"/>
</dbReference>
<dbReference type="SUPFAM" id="SSF47413">
    <property type="entry name" value="lambda repressor-like DNA-binding domains"/>
    <property type="match status" value="1"/>
</dbReference>
<keyword evidence="3" id="KW-1185">Reference proteome</keyword>
<protein>
    <submittedName>
        <fullName evidence="2">Transcriptional regulator with XRE-family HTH domain</fullName>
    </submittedName>
</protein>
<sequence>MPPNVFANELTRSREACQLTQSQLAATSGMSLSSLNRWERGGSLPKRENAERLDRLLNADGRLLARFNEAKDGFTLPPWARDLSTIEAEARTVDVVAPVLVPGYLQSESYAREVFRASRPWAPDADVDRLVRLRCQRLEQLPELRMTAVFPVSALDAFSAQVRTEQVETLRGWAGSGRVSVHLVPKGPVLVVPVAPVMVFRFASGELAVSSDHATGTVLADASMHPRLTSMVSTALASALPAALSLEALEGPR</sequence>
<evidence type="ECO:0000313" key="3">
    <source>
        <dbReference type="Proteomes" id="UP000598217"/>
    </source>
</evidence>
<dbReference type="InterPro" id="IPR010982">
    <property type="entry name" value="Lambda_DNA-bd_dom_sf"/>
</dbReference>
<organism evidence="2 3">
    <name type="scientific">Nocardiopsis terrae</name>
    <dbReference type="NCBI Taxonomy" id="372655"/>
    <lineage>
        <taxon>Bacteria</taxon>
        <taxon>Bacillati</taxon>
        <taxon>Actinomycetota</taxon>
        <taxon>Actinomycetes</taxon>
        <taxon>Streptosporangiales</taxon>
        <taxon>Nocardiopsidaceae</taxon>
        <taxon>Nocardiopsis</taxon>
    </lineage>
</organism>
<dbReference type="InterPro" id="IPR043917">
    <property type="entry name" value="DUF5753"/>
</dbReference>
<feature type="domain" description="HTH cro/C1-type" evidence="1">
    <location>
        <begin position="10"/>
        <end position="64"/>
    </location>
</feature>
<evidence type="ECO:0000259" key="1">
    <source>
        <dbReference type="PROSITE" id="PS50943"/>
    </source>
</evidence>
<evidence type="ECO:0000313" key="2">
    <source>
        <dbReference type="EMBL" id="MBE1459119.1"/>
    </source>
</evidence>
<dbReference type="Pfam" id="PF19054">
    <property type="entry name" value="DUF5753"/>
    <property type="match status" value="1"/>
</dbReference>
<dbReference type="PROSITE" id="PS50943">
    <property type="entry name" value="HTH_CROC1"/>
    <property type="match status" value="1"/>
</dbReference>
<accession>A0ABR9HJC7</accession>
<dbReference type="InterPro" id="IPR001387">
    <property type="entry name" value="Cro/C1-type_HTH"/>
</dbReference>
<dbReference type="Gene3D" id="1.10.260.40">
    <property type="entry name" value="lambda repressor-like DNA-binding domains"/>
    <property type="match status" value="1"/>
</dbReference>
<dbReference type="EMBL" id="JADBDY010000001">
    <property type="protein sequence ID" value="MBE1459119.1"/>
    <property type="molecule type" value="Genomic_DNA"/>
</dbReference>
<dbReference type="Pfam" id="PF13560">
    <property type="entry name" value="HTH_31"/>
    <property type="match status" value="1"/>
</dbReference>
<name>A0ABR9HJC7_9ACTN</name>
<proteinExistence type="predicted"/>
<reference evidence="2 3" key="1">
    <citation type="submission" date="2020-10" db="EMBL/GenBank/DDBJ databases">
        <title>Sequencing the genomes of 1000 actinobacteria strains.</title>
        <authorList>
            <person name="Klenk H.-P."/>
        </authorList>
    </citation>
    <scope>NUCLEOTIDE SEQUENCE [LARGE SCALE GENOMIC DNA]</scope>
    <source>
        <strain evidence="2 3">DSM 45157</strain>
    </source>
</reference>
<dbReference type="CDD" id="cd00093">
    <property type="entry name" value="HTH_XRE"/>
    <property type="match status" value="1"/>
</dbReference>
<gene>
    <name evidence="2" type="ORF">H4W79_003333</name>
</gene>
<dbReference type="RefSeq" id="WP_191272255.1">
    <property type="nucleotide sequence ID" value="NZ_BMXJ01000005.1"/>
</dbReference>
<dbReference type="SMART" id="SM00530">
    <property type="entry name" value="HTH_XRE"/>
    <property type="match status" value="1"/>
</dbReference>